<dbReference type="Proteomes" id="UP000287547">
    <property type="component" value="Unassembled WGS sequence"/>
</dbReference>
<dbReference type="InterPro" id="IPR011041">
    <property type="entry name" value="Quinoprot_gluc/sorb_DH_b-prop"/>
</dbReference>
<feature type="compositionally biased region" description="Polar residues" evidence="1">
    <location>
        <begin position="224"/>
        <end position="236"/>
    </location>
</feature>
<dbReference type="Gene3D" id="2.120.10.30">
    <property type="entry name" value="TolB, C-terminal domain"/>
    <property type="match status" value="1"/>
</dbReference>
<dbReference type="PROSITE" id="PS50093">
    <property type="entry name" value="PKD"/>
    <property type="match status" value="1"/>
</dbReference>
<comment type="caution">
    <text evidence="4">The sequence shown here is derived from an EMBL/GenBank/DDBJ whole genome shotgun (WGS) entry which is preliminary data.</text>
</comment>
<keyword evidence="2" id="KW-0732">Signal</keyword>
<dbReference type="PANTHER" id="PTHR19328">
    <property type="entry name" value="HEDGEHOG-INTERACTING PROTEIN"/>
    <property type="match status" value="1"/>
</dbReference>
<evidence type="ECO:0000313" key="5">
    <source>
        <dbReference type="Proteomes" id="UP000287547"/>
    </source>
</evidence>
<dbReference type="InterPro" id="IPR012938">
    <property type="entry name" value="Glc/Sorbosone_DH"/>
</dbReference>
<dbReference type="InterPro" id="IPR000601">
    <property type="entry name" value="PKD_dom"/>
</dbReference>
<proteinExistence type="predicted"/>
<feature type="signal peptide" evidence="2">
    <location>
        <begin position="1"/>
        <end position="26"/>
    </location>
</feature>
<accession>A0A428ZUD3</accession>
<dbReference type="SMART" id="SM00089">
    <property type="entry name" value="PKD"/>
    <property type="match status" value="1"/>
</dbReference>
<feature type="domain" description="PKD" evidence="3">
    <location>
        <begin position="460"/>
        <end position="544"/>
    </location>
</feature>
<dbReference type="InterPro" id="IPR011042">
    <property type="entry name" value="6-blade_b-propeller_TolB-like"/>
</dbReference>
<dbReference type="InterPro" id="IPR035986">
    <property type="entry name" value="PKD_dom_sf"/>
</dbReference>
<dbReference type="SUPFAM" id="SSF50952">
    <property type="entry name" value="Soluble quinoprotein glucose dehydrogenase"/>
    <property type="match status" value="1"/>
</dbReference>
<dbReference type="RefSeq" id="WP_125725714.1">
    <property type="nucleotide sequence ID" value="NZ_QHKI01000001.1"/>
</dbReference>
<dbReference type="CDD" id="cd00146">
    <property type="entry name" value="PKD"/>
    <property type="match status" value="1"/>
</dbReference>
<gene>
    <name evidence="4" type="ORF">DMH04_01565</name>
</gene>
<feature type="region of interest" description="Disordered" evidence="1">
    <location>
        <begin position="203"/>
        <end position="260"/>
    </location>
</feature>
<feature type="chain" id="PRO_5019011346" evidence="2">
    <location>
        <begin position="27"/>
        <end position="739"/>
    </location>
</feature>
<dbReference type="EMBL" id="QHKI01000001">
    <property type="protein sequence ID" value="RSM91690.1"/>
    <property type="molecule type" value="Genomic_DNA"/>
</dbReference>
<evidence type="ECO:0000256" key="2">
    <source>
        <dbReference type="SAM" id="SignalP"/>
    </source>
</evidence>
<reference evidence="4 5" key="1">
    <citation type="submission" date="2018-05" db="EMBL/GenBank/DDBJ databases">
        <title>Evolution of GPA BGCs.</title>
        <authorList>
            <person name="Waglechner N."/>
            <person name="Wright G.D."/>
        </authorList>
    </citation>
    <scope>NUCLEOTIDE SEQUENCE [LARGE SCALE GENOMIC DNA]</scope>
    <source>
        <strain evidence="4 5">A82846</strain>
    </source>
</reference>
<dbReference type="PANTHER" id="PTHR19328:SF13">
    <property type="entry name" value="HIPL1 PROTEIN"/>
    <property type="match status" value="1"/>
</dbReference>
<dbReference type="GO" id="GO:0005975">
    <property type="term" value="P:carbohydrate metabolic process"/>
    <property type="evidence" value="ECO:0007669"/>
    <property type="project" value="UniProtKB-ARBA"/>
</dbReference>
<organism evidence="4 5">
    <name type="scientific">Kibdelosporangium aridum</name>
    <dbReference type="NCBI Taxonomy" id="2030"/>
    <lineage>
        <taxon>Bacteria</taxon>
        <taxon>Bacillati</taxon>
        <taxon>Actinomycetota</taxon>
        <taxon>Actinomycetes</taxon>
        <taxon>Pseudonocardiales</taxon>
        <taxon>Pseudonocardiaceae</taxon>
        <taxon>Kibdelosporangium</taxon>
    </lineage>
</organism>
<dbReference type="Gene3D" id="2.60.40.10">
    <property type="entry name" value="Immunoglobulins"/>
    <property type="match status" value="1"/>
</dbReference>
<sequence length="739" mass="77158">MKRLLTVLAVLAGALVALPGGLVASAAVPAGFTDTAVISGLSAPTQAAFAPDGRVFIAEKSGIIKVYDGLGDTTPTVFADLRPQVHDFWDRGLLGLALDPQFPATPHVYVLYTYDYLGWGDVCPDPPGATNQGCLVQGRLSRLIANGNTASAEQVVLTDWCQQYPSHSIGSLAFGPDGALYVSGGDGASFNFADWGQVGNPCADPPGAAGTNLSTPTAEGGALRSQSVRRASTQPRTLDGTVIRINPSTGAGMPGNPFASSTDANARRVIAYGLRNPFRMGIRPGTNELWVGDVGWGTWEEVNRIGNITDGVAENFGWPCYEGNARQSGYDNANLNSCENLYGTGQNAPHLAYNHSSNVVAGDGCPTGSSAVGGIAFENNSNYPAEYRGALFFADASRGCIWAMRRNASGTPDPSMITPFVTGANVPVHVLSGPGGDIFYVTLNGGQLRRVSYPTGNRPPTAVATANPTSGALPLNVQFNGSGSSDPDAQTLAYAWDLDGDGAFDDSTAVNPTRTYTTDGIVSVKLRVTDPGGLSDTATVVVTAGNPVNPDPVPVIDSPDTSLRWKVGDPITFSGHAVDAQDGALPASALSWQLILQHCPSNCHSHTVQNFLGAANGSFSAPDHEYPSYLELVLTARDSSGRTGTTSVRLDPRTVQLTFASNPSGRTLTHFSQAATAPFTRTVIVGSVNSISAPSPQGSGLIRYCFRSWSDGGAQSHTIVAPANPTTYTANYRTALFSC</sequence>
<dbReference type="InterPro" id="IPR022409">
    <property type="entry name" value="PKD/Chitinase_dom"/>
</dbReference>
<dbReference type="AlphaFoldDB" id="A0A428ZUD3"/>
<dbReference type="OrthoDB" id="159306at2"/>
<dbReference type="SUPFAM" id="SSF49299">
    <property type="entry name" value="PKD domain"/>
    <property type="match status" value="1"/>
</dbReference>
<protein>
    <submittedName>
        <fullName evidence="4">Sugar dehydrogenase</fullName>
    </submittedName>
</protein>
<evidence type="ECO:0000259" key="3">
    <source>
        <dbReference type="PROSITE" id="PS50093"/>
    </source>
</evidence>
<name>A0A428ZUD3_KIBAR</name>
<evidence type="ECO:0000256" key="1">
    <source>
        <dbReference type="SAM" id="MobiDB-lite"/>
    </source>
</evidence>
<dbReference type="InterPro" id="IPR013783">
    <property type="entry name" value="Ig-like_fold"/>
</dbReference>
<evidence type="ECO:0000313" key="4">
    <source>
        <dbReference type="EMBL" id="RSM91690.1"/>
    </source>
</evidence>
<dbReference type="Pfam" id="PF18911">
    <property type="entry name" value="PKD_4"/>
    <property type="match status" value="1"/>
</dbReference>
<dbReference type="Pfam" id="PF07995">
    <property type="entry name" value="GSDH"/>
    <property type="match status" value="2"/>
</dbReference>